<proteinExistence type="inferred from homology"/>
<dbReference type="PANTHER" id="PTHR43674:SF2">
    <property type="entry name" value="BETA-UREIDOPROPIONASE"/>
    <property type="match status" value="1"/>
</dbReference>
<dbReference type="HOGENOM" id="CLU_030130_4_0_9"/>
<gene>
    <name evidence="4" type="ORF">GZ22_14300</name>
</gene>
<evidence type="ECO:0000256" key="2">
    <source>
        <dbReference type="ARBA" id="ARBA00034122"/>
    </source>
</evidence>
<dbReference type="PANTHER" id="PTHR43674">
    <property type="entry name" value="NITRILASE C965.09-RELATED"/>
    <property type="match status" value="1"/>
</dbReference>
<dbReference type="RefSeq" id="WP_038563632.1">
    <property type="nucleotide sequence ID" value="NZ_CP008876.1"/>
</dbReference>
<dbReference type="Gene3D" id="3.60.110.10">
    <property type="entry name" value="Carbon-nitrogen hydrolase"/>
    <property type="match status" value="1"/>
</dbReference>
<dbReference type="InterPro" id="IPR050345">
    <property type="entry name" value="Aliph_Amidase/BUP"/>
</dbReference>
<protein>
    <submittedName>
        <fullName evidence="4">Carbon-nitrogen hydrolase</fullName>
    </submittedName>
</protein>
<dbReference type="PROSITE" id="PS50263">
    <property type="entry name" value="CN_HYDROLASE"/>
    <property type="match status" value="1"/>
</dbReference>
<reference evidence="4 5" key="1">
    <citation type="submission" date="2014-07" db="EMBL/GenBank/DDBJ databases">
        <title>Complete genome sequence of a moderately halophilic bacterium Terribacillus aidingensis MP602, isolated from Cryptomeria fortunei in Tianmu mountain in China.</title>
        <authorList>
            <person name="Wang Y."/>
            <person name="Lu P."/>
            <person name="Zhang L."/>
        </authorList>
    </citation>
    <scope>NUCLEOTIDE SEQUENCE [LARGE SCALE GENOMIC DNA]</scope>
    <source>
        <strain evidence="4 5">MP602</strain>
    </source>
</reference>
<dbReference type="InterPro" id="IPR036526">
    <property type="entry name" value="C-N_Hydrolase_sf"/>
</dbReference>
<dbReference type="FunFam" id="3.60.110.10:FF:000010">
    <property type="entry name" value="Carbon-nitrogen hydrolase"/>
    <property type="match status" value="1"/>
</dbReference>
<organism evidence="4 5">
    <name type="scientific">Terribacillus saccharophilus</name>
    <dbReference type="NCBI Taxonomy" id="361277"/>
    <lineage>
        <taxon>Bacteria</taxon>
        <taxon>Bacillati</taxon>
        <taxon>Bacillota</taxon>
        <taxon>Bacilli</taxon>
        <taxon>Bacillales</taxon>
        <taxon>Bacillaceae</taxon>
        <taxon>Terribacillus</taxon>
    </lineage>
</organism>
<dbReference type="GeneID" id="34222238"/>
<dbReference type="OrthoDB" id="9811121at2"/>
<dbReference type="EMBL" id="CP008876">
    <property type="protein sequence ID" value="AIF67692.1"/>
    <property type="molecule type" value="Genomic_DNA"/>
</dbReference>
<dbReference type="Pfam" id="PF00795">
    <property type="entry name" value="CN_hydrolase"/>
    <property type="match status" value="1"/>
</dbReference>
<dbReference type="AlphaFoldDB" id="A0A075LNX6"/>
<evidence type="ECO:0000313" key="5">
    <source>
        <dbReference type="Proteomes" id="UP000027980"/>
    </source>
</evidence>
<evidence type="ECO:0000313" key="4">
    <source>
        <dbReference type="EMBL" id="AIF67692.1"/>
    </source>
</evidence>
<dbReference type="NCBIfam" id="TIGR03381">
    <property type="entry name" value="agmatine_aguB"/>
    <property type="match status" value="1"/>
</dbReference>
<dbReference type="InterPro" id="IPR017755">
    <property type="entry name" value="N-carbamoylputrescine_amidase"/>
</dbReference>
<keyword evidence="1 4" id="KW-0378">Hydrolase</keyword>
<feature type="domain" description="CN hydrolase" evidence="3">
    <location>
        <begin position="4"/>
        <end position="258"/>
    </location>
</feature>
<evidence type="ECO:0000256" key="1">
    <source>
        <dbReference type="ARBA" id="ARBA00022801"/>
    </source>
</evidence>
<dbReference type="GO" id="GO:0050126">
    <property type="term" value="F:N-carbamoylputrescine amidase activity"/>
    <property type="evidence" value="ECO:0007669"/>
    <property type="project" value="InterPro"/>
</dbReference>
<dbReference type="InterPro" id="IPR003010">
    <property type="entry name" value="C-N_Hydrolase"/>
</dbReference>
<accession>A0A075LNX6</accession>
<dbReference type="Proteomes" id="UP000027980">
    <property type="component" value="Chromosome"/>
</dbReference>
<name>A0A075LNX6_9BACI</name>
<evidence type="ECO:0000259" key="3">
    <source>
        <dbReference type="PROSITE" id="PS50263"/>
    </source>
</evidence>
<dbReference type="CDD" id="cd07573">
    <property type="entry name" value="CPA"/>
    <property type="match status" value="1"/>
</dbReference>
<dbReference type="SUPFAM" id="SSF56317">
    <property type="entry name" value="Carbon-nitrogen hydrolase"/>
    <property type="match status" value="1"/>
</dbReference>
<sequence>MRKVTLAATQMACSGVVEENIANAEKLVRQAAAQGANVILLQELFETPYFCQKEKPAYYAFATELDQNKAVQHFKQVARELGVVLPISFYEKKNNANYNTVAMIDADGSVLGIYRKTHIPDGPGYEEKYYFTPGDTGFKVWETKFGKIGVGICWDQWFPEAARSMALQGAEILLYPTAIGSEPEDASVDSKDHWQMCMRGHAATNLMPVLASNRIGVETDEDSSITFYGSSFIVGPQGNLLAEAGRTEEEILTATFDLDELAMQRVEWGLFRDRRPSMYRNILSSDGSTTV</sequence>
<comment type="similarity">
    <text evidence="2">Belongs to the carbon-nitrogen hydrolase superfamily.</text>
</comment>
<dbReference type="GO" id="GO:0033388">
    <property type="term" value="P:putrescine biosynthetic process from arginine"/>
    <property type="evidence" value="ECO:0007669"/>
    <property type="project" value="TreeGrafter"/>
</dbReference>
<dbReference type="KEGG" id="tap:GZ22_14300"/>